<protein>
    <recommendedName>
        <fullName evidence="1">CPL3 ARM repeat domain-containing protein</fullName>
    </recommendedName>
</protein>
<name>S8CME7_9LAMI</name>
<dbReference type="InterPro" id="IPR057473">
    <property type="entry name" value="ARM_CPL3"/>
</dbReference>
<gene>
    <name evidence="2" type="ORF">M569_08835</name>
</gene>
<feature type="non-terminal residue" evidence="2">
    <location>
        <position position="99"/>
    </location>
</feature>
<dbReference type="AlphaFoldDB" id="S8CME7"/>
<feature type="non-terminal residue" evidence="2">
    <location>
        <position position="1"/>
    </location>
</feature>
<dbReference type="Proteomes" id="UP000015453">
    <property type="component" value="Unassembled WGS sequence"/>
</dbReference>
<evidence type="ECO:0000313" key="3">
    <source>
        <dbReference type="Proteomes" id="UP000015453"/>
    </source>
</evidence>
<keyword evidence="3" id="KW-1185">Reference proteome</keyword>
<evidence type="ECO:0000259" key="1">
    <source>
        <dbReference type="Pfam" id="PF25505"/>
    </source>
</evidence>
<organism evidence="2 3">
    <name type="scientific">Genlisea aurea</name>
    <dbReference type="NCBI Taxonomy" id="192259"/>
    <lineage>
        <taxon>Eukaryota</taxon>
        <taxon>Viridiplantae</taxon>
        <taxon>Streptophyta</taxon>
        <taxon>Embryophyta</taxon>
        <taxon>Tracheophyta</taxon>
        <taxon>Spermatophyta</taxon>
        <taxon>Magnoliopsida</taxon>
        <taxon>eudicotyledons</taxon>
        <taxon>Gunneridae</taxon>
        <taxon>Pentapetalae</taxon>
        <taxon>asterids</taxon>
        <taxon>lamiids</taxon>
        <taxon>Lamiales</taxon>
        <taxon>Lentibulariaceae</taxon>
        <taxon>Genlisea</taxon>
    </lineage>
</organism>
<proteinExistence type="predicted"/>
<evidence type="ECO:0000313" key="2">
    <source>
        <dbReference type="EMBL" id="EPS65946.1"/>
    </source>
</evidence>
<sequence length="99" mass="11038">SYDKCFSFLESTVDGLRKMSSLTSLAEKDELPEVLLTAIKSLHLVLSSMALRFKAQRNAMLLRLVGQITSLEPNLFSPQQLRQVEAINSSIEPMVDSLP</sequence>
<reference evidence="2 3" key="1">
    <citation type="journal article" date="2013" name="BMC Genomics">
        <title>The miniature genome of a carnivorous plant Genlisea aurea contains a low number of genes and short non-coding sequences.</title>
        <authorList>
            <person name="Leushkin E.V."/>
            <person name="Sutormin R.A."/>
            <person name="Nabieva E.R."/>
            <person name="Penin A.A."/>
            <person name="Kondrashov A.S."/>
            <person name="Logacheva M.D."/>
        </authorList>
    </citation>
    <scope>NUCLEOTIDE SEQUENCE [LARGE SCALE GENOMIC DNA]</scope>
</reference>
<accession>S8CME7</accession>
<comment type="caution">
    <text evidence="2">The sequence shown here is derived from an EMBL/GenBank/DDBJ whole genome shotgun (WGS) entry which is preliminary data.</text>
</comment>
<feature type="domain" description="CPL3 ARM repeat" evidence="1">
    <location>
        <begin position="1"/>
        <end position="93"/>
    </location>
</feature>
<dbReference type="Pfam" id="PF25505">
    <property type="entry name" value="ARM_CPL3"/>
    <property type="match status" value="1"/>
</dbReference>
<dbReference type="EMBL" id="AUSU01003945">
    <property type="protein sequence ID" value="EPS65946.1"/>
    <property type="molecule type" value="Genomic_DNA"/>
</dbReference>